<evidence type="ECO:0000313" key="2">
    <source>
        <dbReference type="Proteomes" id="UP001152320"/>
    </source>
</evidence>
<dbReference type="EMBL" id="JAIZAY010000001">
    <property type="protein sequence ID" value="KAJ8051024.1"/>
    <property type="molecule type" value="Genomic_DNA"/>
</dbReference>
<proteinExistence type="predicted"/>
<protein>
    <submittedName>
        <fullName evidence="1">Uncharacterized protein</fullName>
    </submittedName>
</protein>
<dbReference type="AlphaFoldDB" id="A0A9Q1CUE9"/>
<name>A0A9Q1CUE9_HOLLE</name>
<reference evidence="1" key="1">
    <citation type="submission" date="2021-10" db="EMBL/GenBank/DDBJ databases">
        <title>Tropical sea cucumber genome reveals ecological adaptation and Cuvierian tubules defense mechanism.</title>
        <authorList>
            <person name="Chen T."/>
        </authorList>
    </citation>
    <scope>NUCLEOTIDE SEQUENCE</scope>
    <source>
        <strain evidence="1">Nanhai2018</strain>
        <tissue evidence="1">Muscle</tissue>
    </source>
</reference>
<keyword evidence="2" id="KW-1185">Reference proteome</keyword>
<organism evidence="1 2">
    <name type="scientific">Holothuria leucospilota</name>
    <name type="common">Black long sea cucumber</name>
    <name type="synonym">Mertensiothuria leucospilota</name>
    <dbReference type="NCBI Taxonomy" id="206669"/>
    <lineage>
        <taxon>Eukaryota</taxon>
        <taxon>Metazoa</taxon>
        <taxon>Echinodermata</taxon>
        <taxon>Eleutherozoa</taxon>
        <taxon>Echinozoa</taxon>
        <taxon>Holothuroidea</taxon>
        <taxon>Aspidochirotacea</taxon>
        <taxon>Aspidochirotida</taxon>
        <taxon>Holothuriidae</taxon>
        <taxon>Holothuria</taxon>
    </lineage>
</organism>
<dbReference type="SUPFAM" id="SSF52954">
    <property type="entry name" value="Class II aaRS ABD-related"/>
    <property type="match status" value="1"/>
</dbReference>
<accession>A0A9Q1CUE9</accession>
<evidence type="ECO:0000313" key="1">
    <source>
        <dbReference type="EMBL" id="KAJ8051024.1"/>
    </source>
</evidence>
<dbReference type="InterPro" id="IPR036621">
    <property type="entry name" value="Anticodon-bd_dom_sf"/>
</dbReference>
<dbReference type="Gene3D" id="3.40.50.800">
    <property type="entry name" value="Anticodon-binding domain"/>
    <property type="match status" value="1"/>
</dbReference>
<sequence>MVKLCKESWNAKIKTEMSYSSDSANSQINTEGIRFVAHIRQSEMLNELVNLKDILTNKEVYASKLEFTRF</sequence>
<gene>
    <name evidence="1" type="ORF">HOLleu_04437</name>
</gene>
<dbReference type="Proteomes" id="UP001152320">
    <property type="component" value="Chromosome 1"/>
</dbReference>
<comment type="caution">
    <text evidence="1">The sequence shown here is derived from an EMBL/GenBank/DDBJ whole genome shotgun (WGS) entry which is preliminary data.</text>
</comment>